<dbReference type="Pfam" id="PF03948">
    <property type="entry name" value="Ribosomal_L9_C"/>
    <property type="match status" value="1"/>
</dbReference>
<dbReference type="Gene3D" id="3.40.5.10">
    <property type="entry name" value="Ribosomal protein L9, N-terminal domain"/>
    <property type="match status" value="1"/>
</dbReference>
<dbReference type="SUPFAM" id="SSF55658">
    <property type="entry name" value="L9 N-domain-like"/>
    <property type="match status" value="1"/>
</dbReference>
<dbReference type="InterPro" id="IPR000244">
    <property type="entry name" value="Ribosomal_bL9"/>
</dbReference>
<comment type="caution">
    <text evidence="10">The sequence shown here is derived from an EMBL/GenBank/DDBJ whole genome shotgun (WGS) entry which is preliminary data.</text>
</comment>
<comment type="function">
    <text evidence="7">Binds to the 23S rRNA.</text>
</comment>
<dbReference type="AlphaFoldDB" id="A0A1F8FIQ0"/>
<protein>
    <recommendedName>
        <fullName evidence="6 7">Large ribosomal subunit protein bL9</fullName>
    </recommendedName>
</protein>
<keyword evidence="2 7" id="KW-0699">rRNA-binding</keyword>
<dbReference type="Proteomes" id="UP000178197">
    <property type="component" value="Unassembled WGS sequence"/>
</dbReference>
<dbReference type="InterPro" id="IPR009027">
    <property type="entry name" value="Ribosomal_bL9/RNase_H1_N"/>
</dbReference>
<feature type="domain" description="Large ribosomal subunit protein bL9 C-terminal" evidence="9">
    <location>
        <begin position="69"/>
        <end position="146"/>
    </location>
</feature>
<evidence type="ECO:0000313" key="11">
    <source>
        <dbReference type="Proteomes" id="UP000178197"/>
    </source>
</evidence>
<dbReference type="HAMAP" id="MF_00503">
    <property type="entry name" value="Ribosomal_bL9"/>
    <property type="match status" value="1"/>
</dbReference>
<evidence type="ECO:0000256" key="1">
    <source>
        <dbReference type="ARBA" id="ARBA00010605"/>
    </source>
</evidence>
<dbReference type="GO" id="GO:0019843">
    <property type="term" value="F:rRNA binding"/>
    <property type="evidence" value="ECO:0007669"/>
    <property type="project" value="UniProtKB-UniRule"/>
</dbReference>
<dbReference type="Gene3D" id="3.10.430.100">
    <property type="entry name" value="Ribosomal protein L9, C-terminal domain"/>
    <property type="match status" value="1"/>
</dbReference>
<accession>A0A1F8FIQ0</accession>
<keyword evidence="3 7" id="KW-0694">RNA-binding</keyword>
<dbReference type="NCBIfam" id="TIGR00158">
    <property type="entry name" value="L9"/>
    <property type="match status" value="1"/>
</dbReference>
<dbReference type="InterPro" id="IPR020594">
    <property type="entry name" value="Ribosomal_bL9_bac/chp"/>
</dbReference>
<dbReference type="EMBL" id="MGJT01000017">
    <property type="protein sequence ID" value="OGN12478.1"/>
    <property type="molecule type" value="Genomic_DNA"/>
</dbReference>
<evidence type="ECO:0000313" key="10">
    <source>
        <dbReference type="EMBL" id="OGN12478.1"/>
    </source>
</evidence>
<evidence type="ECO:0000259" key="9">
    <source>
        <dbReference type="Pfam" id="PF03948"/>
    </source>
</evidence>
<evidence type="ECO:0000256" key="4">
    <source>
        <dbReference type="ARBA" id="ARBA00022980"/>
    </source>
</evidence>
<evidence type="ECO:0000256" key="5">
    <source>
        <dbReference type="ARBA" id="ARBA00023274"/>
    </source>
</evidence>
<dbReference type="SUPFAM" id="SSF55653">
    <property type="entry name" value="Ribosomal protein L9 C-domain"/>
    <property type="match status" value="1"/>
</dbReference>
<evidence type="ECO:0000256" key="7">
    <source>
        <dbReference type="HAMAP-Rule" id="MF_00503"/>
    </source>
</evidence>
<dbReference type="InterPro" id="IPR020069">
    <property type="entry name" value="Ribosomal_bL9_C"/>
</dbReference>
<dbReference type="GO" id="GO:1990904">
    <property type="term" value="C:ribonucleoprotein complex"/>
    <property type="evidence" value="ECO:0007669"/>
    <property type="project" value="UniProtKB-KW"/>
</dbReference>
<dbReference type="GO" id="GO:0006412">
    <property type="term" value="P:translation"/>
    <property type="evidence" value="ECO:0007669"/>
    <property type="project" value="UniProtKB-UniRule"/>
</dbReference>
<dbReference type="InterPro" id="IPR020070">
    <property type="entry name" value="Ribosomal_bL9_N"/>
</dbReference>
<comment type="similarity">
    <text evidence="1 7">Belongs to the bacterial ribosomal protein bL9 family.</text>
</comment>
<evidence type="ECO:0000256" key="6">
    <source>
        <dbReference type="ARBA" id="ARBA00035292"/>
    </source>
</evidence>
<keyword evidence="4 7" id="KW-0689">Ribosomal protein</keyword>
<reference evidence="10 11" key="1">
    <citation type="journal article" date="2016" name="Nat. Commun.">
        <title>Thousands of microbial genomes shed light on interconnected biogeochemical processes in an aquifer system.</title>
        <authorList>
            <person name="Anantharaman K."/>
            <person name="Brown C.T."/>
            <person name="Hug L.A."/>
            <person name="Sharon I."/>
            <person name="Castelle C.J."/>
            <person name="Probst A.J."/>
            <person name="Thomas B.C."/>
            <person name="Singh A."/>
            <person name="Wilkins M.J."/>
            <person name="Karaoz U."/>
            <person name="Brodie E.L."/>
            <person name="Williams K.H."/>
            <person name="Hubbard S.S."/>
            <person name="Banfield J.F."/>
        </authorList>
    </citation>
    <scope>NUCLEOTIDE SEQUENCE [LARGE SCALE GENOMIC DNA]</scope>
</reference>
<sequence length="150" mass="16852">MARVIFLQNIRNVAQIGDVKEVADGYARNFLLPRKLAVLATDNTLKIAERLKDKRVLEAQKEESMIAGLIEKLADYTLSIERAASEEGTLYDGLGATEISGQLKKQNFFIEPEQIILEAALKKIGSHEIQIELSKDKKVTLKVEIKKLEE</sequence>
<name>A0A1F8FIQ0_9BACT</name>
<evidence type="ECO:0000256" key="3">
    <source>
        <dbReference type="ARBA" id="ARBA00022884"/>
    </source>
</evidence>
<dbReference type="Pfam" id="PF01281">
    <property type="entry name" value="Ribosomal_L9_N"/>
    <property type="match status" value="1"/>
</dbReference>
<evidence type="ECO:0000256" key="2">
    <source>
        <dbReference type="ARBA" id="ARBA00022730"/>
    </source>
</evidence>
<organism evidence="10 11">
    <name type="scientific">Candidatus Yanofskybacteria bacterium RIFCSPHIGHO2_02_FULL_43_15c</name>
    <dbReference type="NCBI Taxonomy" id="1802679"/>
    <lineage>
        <taxon>Bacteria</taxon>
        <taxon>Candidatus Yanofskyibacteriota</taxon>
    </lineage>
</organism>
<dbReference type="InterPro" id="IPR036791">
    <property type="entry name" value="Ribosomal_bL9_C_sf"/>
</dbReference>
<evidence type="ECO:0000259" key="8">
    <source>
        <dbReference type="Pfam" id="PF01281"/>
    </source>
</evidence>
<proteinExistence type="inferred from homology"/>
<feature type="domain" description="Ribosomal protein L9" evidence="8">
    <location>
        <begin position="3"/>
        <end position="46"/>
    </location>
</feature>
<dbReference type="GO" id="GO:0003735">
    <property type="term" value="F:structural constituent of ribosome"/>
    <property type="evidence" value="ECO:0007669"/>
    <property type="project" value="InterPro"/>
</dbReference>
<dbReference type="GO" id="GO:0005840">
    <property type="term" value="C:ribosome"/>
    <property type="evidence" value="ECO:0007669"/>
    <property type="project" value="UniProtKB-KW"/>
</dbReference>
<keyword evidence="5 7" id="KW-0687">Ribonucleoprotein</keyword>
<dbReference type="InterPro" id="IPR036935">
    <property type="entry name" value="Ribosomal_bL9_N_sf"/>
</dbReference>
<dbReference type="PANTHER" id="PTHR21368">
    <property type="entry name" value="50S RIBOSOMAL PROTEIN L9"/>
    <property type="match status" value="1"/>
</dbReference>
<gene>
    <name evidence="7" type="primary">rplI</name>
    <name evidence="10" type="ORF">A3C71_01760</name>
</gene>